<dbReference type="PANTHER" id="PTHR14949">
    <property type="entry name" value="EGF-LIKE-DOMAIN, MULTIPLE 7, 8"/>
    <property type="match status" value="1"/>
</dbReference>
<sequence>MYFKEVTCGIQNGYPVLTLNFTSGSLTTTSSKPSFLYNSNSNYLLEPFNLIYASLFFNSSTYINTVWPFLHLKDVLLTAENFMVTASDTGNLYYGGSCGKIMANPNVKGLSLMLGSVFLSNCSMIDGYYDSVVGFGATLNNPPPDMSPTNPAFALLTNYSGNYSYFGVGFQSSGVPKVVDTSSRLSRLLRVAFFATCDLNDECSGNGVCISVNTGCSCFSGYYGPKCNLQMNDLTQADPQPPSSKSSTDGDCILWIRGEDTYADSISNSVNYTISNRLFVPGVMGKAMFFDPSSTTIEERLEIGNFLFPKDEVTVSFWMKSSNEGSHLEKGTPLAYQTSDLNFGFLIDDYRSLKLSVNSSYEPRSKLNATTTFDTTINLNTNAWYHVLVTWSSSTGILKLYLNGNLTQFVTNYKKNISIQPGGTLTIANQRVFSAQKTATFTSTNRFRGYLDEIAIFKRVLSPTEISILAEPGIFCFGKSSNDPTVCSGRGSCVSFNKCSCFATANGTQCETCNQGYVGDKCQYVTCAGIPSYNSSVCLGRGDCVAVDTCACTYTYKFSGPNCENFTCNNGNGCQNGVCTVNQGNEKQPVDNICKCNAGFYSDNNQCYFNKCNGKPATDPNVCSGKGSCVGLNTCNCNQGYLGDNCQYSYCNGIPSNDTKVCHSRGTCTDRRCSCNWALPTNYDETTCSCLNYKTDSTCLSTVPKASGDLTATSPQPDQYFVLVPPQNPKIQVTMQDVPSVGYIAMNTFKSNLYCYLEFNSQLTTYTAANVLSQQDRPWWNYAFNIECMLDVPPGQTNGTLTIRYRDVYTPDNGYIIAKLPQTVVVKNFALTAYRSNVIISGDSKIYVSYNVPLPINSDIYLFSSSGSTTLSRSLETINLLEGNAYYSLTMSSSNYLSNTFASTRIQYMGYSLSFLLFNQNTTTTYLYPSSVIENASGGRSVSFVILVQGPLTNVNSDYNCVLKGNLGAINNVGVIGIQTNSTTSIVTCNPTIITVADRYSVSVVYIGKSQSAINSNYAVGTSLTMDIVNVQSIASETVFVTPDLSVVKFRFSTSVPYSGSQYSYVCVSSNNTVSNAVLTGSSIECNVAIPYENTTTTTSLSIAVKHNLFMSQYVSLFRAPYIYLLKQDISSTVPAVLQWNLGRVNAILKVFINIYNDLKQRTYCCQIDGNTFQGVVIGNRAVSCNIDYALSNPSFDSNGIYYTSLTIAADNGQAIIPVSNPLTIPIAGNSIIINPLQTSRFLYSENKAQNFTLQNFKLDKAKFNCSNLSIQLNNYEGSNSVAIFPAVILSDCSVIIMYNPNTVLFTNEYYPANITPKIEFVYSESEKSQLIVSTYYYFVSKYLQISESFPYLIDYFISQTLNSILLKVIADGKINTNFEYKCIFGTNEYPVTVLSSEVFRCDISSTAFGVSSPSSLNVYLNVSREKISNDNIMVQATRNNFYISFTTTKFSPNYMNVAEDSPIIFSYSNSTPIIDTGSYFNNYYQVDLYSSALTVPVPCQKTASKQILCNVTSNLLSITNSVQSFTPTMRSIISIDGTNYNTILTTMSQKVISYKLQTIQKTYPKAFISTSISPIYIQIQTSYDPTLSLQWDCFSQYDQANSSIRWNANFLQNGILICNVDSTIINTAVSGIVNLGVYFSVNSFTMDKQPLQYSTFSPAIYSLTTGTTKIASNDTILTVGSSFALNITHAQNIPMELITNGLAVCVLGNNLVGSIYGTLTFMGGNKYSCSFQTTSKTYGLLTLTVGYYEIYSTLSKVFEFSLSNNTDQLITTIPLVSIQSVSQSFVQTFKPFSLLVATSFNTTASFGVPTSYVCIWENSTGSIREVATVVTREGVFNCSLTETISGLYKLSIGIILNYKPSSRITNTPSQISVIGGSFFTPSYGLIGGDMVTMLADFANTPTINAYMIGDNSSVFTCSFVSDQKYSCTTPNLLSNPNSYRTFYPYPVKVNNNRMTVSYIPYMQVNVTNVFPPFVLEGKSSEVTTTFSAPLTLYSNTTLVLEFFDGFNTKIQNTLDFSQIQNTSTLKVSSYFGKAANYIISASTNHLVDGYPVIINIVSNGGLFQVLQPFDVQFSSTQSDILPVNLLNELSLDINYRSLTPTDSVKQNLYCNMGGQITKAQISSTGNGVDKLKCNVTSASIGSNLVSIIYSKDGYVETLSSLISIYFERNYAPLNATPFVSLTSPVDVAVVLSGNPFVTSDLLFVCASDAATALLASEAIVSGSNIQCRNLRGNTKTAFDVYVMSRLRQIPYKLTSLQFNVYFQSLQSIYFINPFVTTLTTNSLNLPAIQISIPDIQVLETGKVVCLAYLGSNLQQAVLLNQVTQGTVNCPFTKQITSSIGSKGYVDICLGIYDDFSKSYILITNKKKLTYVSSPIVIANWNSGDISTSNFNGKSFQLNFDTSASNLNYNVKINKDSVYLDLGSSVDSGILSFVAPYIVSKQNYSTNSPSNYIAEQSIPVRKTMLLDVINTDIPVSNSLRVSQISITSLIVYDLMDVDKISPYVFSISDMVTRGSRFSKAMMSFSKYSIDSNFSSITCKVWNGASSFSVPIVPLSSTSVECSLQQITGTPGKYNIQLEYNSNAITIAKSTTLLQTGLSLSSSNTIGSSLGGTNISLPFIIDYPTNQTWNSYSYSMSFLYQNNLIPFSSCSNAMTSVINCMTPKIDLVYLKSLQLPIVVLIDNKPSMTLNPPLSILRQPLVSSISPSFIDLQKVYTVSDQMTFTFDSVVDYRFKPAVRYRTISNPQLVTNDIWTCYKNSANSIKCPMPNIVTNTPGFILVEISFDAFQSFYTHSSTIEMSTTSSLSIYQVSPQLVEMFTPTIVSITLSNAPRNVQPKVKLFDDSMSVIYDASFSDISNQITFSTRVISHPTRSLSYKLSLAISIDNGYSYISKGDSINFYSSTVSVYPKQGIAGQFVNITLNGVPESTLSSQMGLKLRLNGVEYSTTPCSISSNQYFCLTLPNSAGIYNIILYNRDTFEELRGFGNLMYNIVDPPLYRGLYPSLVFSFTPKISIQGTFSQSFDKNQLFAKMSLVNNNAVKNSRSILGSETEAPLSVIVVGPTSIDLAPTSSSNALPSGVYNLMLSVDSGLTFTVVQTMNYTSALSIKRIRNATPDFVLDGQILTIVPNNLYISFDNVIPCYAASSLKFLITTSSSLSSISISLDSIYAQSNTTSSSVFECSSTEMYVLFPALNGTLSQYSLLGFPFTVSFGITFNDVDIYSTSVILKNKYDEPRLVSVYPFIIERYLPTTVVVTGENLLAAVGCQFNLPDSTIVRVPKIPGNVIYEFSCQISYQIANFTRFTVQLYTSKQELSNSYYMYTHEKLKILSVHPKQSWTYENIPVTLVVEGIDPSLKNVQDLRAMFGSFLTSEPCSIESSNTVTCKSPKREKGFTSISISYNRRDWYTLNGELYNPSTLSTEAKSMFEFVACPAGYGSPSFREPCLECKPGFYKPNNGSNECIKCAQNSYSTGYRSTECIQCPVNSFTLAESANSLELCICKAGYYLNPKPKSDLTDYCVPCDSTSMICNPGSKHPLPKYGYWIGTHDNYTVYSCVPAEACGGYSINNCTTGYVSGKCGACDIGYYKFNGFCSKCGSDAIWRLLGFGLVMIVVVLAFLLISSIKVAHLASISIALSFFQVVAMFTKYQIKWPVAMEYSFTASSATIFNSDFINPKCIFPEMSHVTKWYIVTLFPFYILILFVILFILGVIRNAIVNRYGHHVKYEYWEPYRYHDDIDEAEYLMQKEKEKNETTKQKMVRKIKEQIYDWKIWVKNLLVWVRNLLVWMCKEKMTPRQMKIFFNQLINGFTAFLSFTFSFIISQASDIFYCTSQPDNTCALVASPDINIGDSQWYAMLPLSILYFIIFGLGSPVFFLGLFIYKKKLKHQIRRDLLIHNPDLSKQDLKKMKWKAKNPVLLEKVKDFDLRFKYIQMRFKKRLFYWEIIITFRKLLLSIFNTFLLPLQTVTFALITVFVAFLLHSQFVPFKTKFHNLLEWVSLVCTELVLFFGLLFLVDNNVWLGNSSLRSFCEWIASIVIVTSIVIVLGMLIYDIYVRRKKDRKKERQARLELEKKYGKENAKKLQQLYNKLFGNAMINMTKVILLDEDEKEKWNIVENPLCETNNQFEDDEWEVVENELFIPDDQAAYARMKTAKRKVEFNLTLFESDHESSDEDECHTIRDIMEGLVNLKRLQKKVRLAKAKGRKMKNKLDKSKANKILQENEKLQAEIEMSHNLEIEAYSQARLRLDSQVNLSPRYSNRSLYSHDEESSIESSPNVSSSAFEFGFQNSPRTPKAKRNVTSTASLPAASEEVRIEEF</sequence>
<feature type="disulfide bond" evidence="3">
    <location>
        <begin position="218"/>
        <end position="227"/>
    </location>
</feature>
<evidence type="ECO:0000256" key="5">
    <source>
        <dbReference type="SAM" id="MobiDB-lite"/>
    </source>
</evidence>
<evidence type="ECO:0008006" key="11">
    <source>
        <dbReference type="Google" id="ProtNLM"/>
    </source>
</evidence>
<keyword evidence="2 3" id="KW-1015">Disulfide bond</keyword>
<feature type="transmembrane region" description="Helical" evidence="6">
    <location>
        <begin position="3683"/>
        <end position="3706"/>
    </location>
</feature>
<feature type="region of interest" description="Disordered" evidence="5">
    <location>
        <begin position="4255"/>
        <end position="4310"/>
    </location>
</feature>
<feature type="transmembrane region" description="Helical" evidence="6">
    <location>
        <begin position="4026"/>
        <end position="4048"/>
    </location>
</feature>
<dbReference type="Pfam" id="PF13385">
    <property type="entry name" value="Laminin_G_3"/>
    <property type="match status" value="1"/>
</dbReference>
<dbReference type="Gene3D" id="2.10.25.10">
    <property type="entry name" value="Laminin"/>
    <property type="match status" value="1"/>
</dbReference>
<dbReference type="Gene3D" id="2.60.40.10">
    <property type="entry name" value="Immunoglobulins"/>
    <property type="match status" value="1"/>
</dbReference>
<dbReference type="Proteomes" id="UP000444721">
    <property type="component" value="Unassembled WGS sequence"/>
</dbReference>
<dbReference type="RefSeq" id="XP_044560649.1">
    <property type="nucleotide sequence ID" value="XM_044708769.1"/>
</dbReference>
<feature type="transmembrane region" description="Helical" evidence="6">
    <location>
        <begin position="3933"/>
        <end position="3954"/>
    </location>
</feature>
<dbReference type="PROSITE" id="PS50026">
    <property type="entry name" value="EGF_3"/>
    <property type="match status" value="2"/>
</dbReference>
<evidence type="ECO:0000259" key="8">
    <source>
        <dbReference type="PROSITE" id="PS51828"/>
    </source>
</evidence>
<dbReference type="SMART" id="SM00560">
    <property type="entry name" value="LamGL"/>
    <property type="match status" value="1"/>
</dbReference>
<evidence type="ECO:0000259" key="7">
    <source>
        <dbReference type="PROSITE" id="PS50026"/>
    </source>
</evidence>
<dbReference type="InterPro" id="IPR006558">
    <property type="entry name" value="LamG-like"/>
</dbReference>
<feature type="domain" description="EGF-like" evidence="7">
    <location>
        <begin position="613"/>
        <end position="647"/>
    </location>
</feature>
<feature type="transmembrane region" description="Helical" evidence="6">
    <location>
        <begin position="3855"/>
        <end position="3875"/>
    </location>
</feature>
<name>A0A6A5BM11_NAEFO</name>
<comment type="caution">
    <text evidence="9">The sequence shown here is derived from an EMBL/GenBank/DDBJ whole genome shotgun (WGS) entry which is preliminary data.</text>
</comment>
<dbReference type="PANTHER" id="PTHR14949:SF56">
    <property type="entry name" value="EGF-LIKE-DOMAIN, MULTIPLE 7"/>
    <property type="match status" value="1"/>
</dbReference>
<keyword evidence="10" id="KW-1185">Reference proteome</keyword>
<dbReference type="VEuPathDB" id="AmoebaDB:NfTy_052840"/>
<feature type="transmembrane region" description="Helical" evidence="6">
    <location>
        <begin position="3794"/>
        <end position="3815"/>
    </location>
</feature>
<dbReference type="Gene3D" id="2.10.50.10">
    <property type="entry name" value="Tumor Necrosis Factor Receptor, subunit A, domain 2"/>
    <property type="match status" value="1"/>
</dbReference>
<dbReference type="EMBL" id="VFQX01000043">
    <property type="protein sequence ID" value="KAF0975936.1"/>
    <property type="molecule type" value="Genomic_DNA"/>
</dbReference>
<dbReference type="VEuPathDB" id="AmoebaDB:NF0111020"/>
<dbReference type="InterPro" id="IPR009030">
    <property type="entry name" value="Growth_fac_rcpt_cys_sf"/>
</dbReference>
<keyword evidence="4" id="KW-0175">Coiled coil</keyword>
<keyword evidence="3" id="KW-0245">EGF-like domain</keyword>
<dbReference type="InterPro" id="IPR013783">
    <property type="entry name" value="Ig-like_fold"/>
</dbReference>
<feature type="transmembrane region" description="Helical" evidence="6">
    <location>
        <begin position="3623"/>
        <end position="3645"/>
    </location>
</feature>
<dbReference type="Gene3D" id="2.60.120.200">
    <property type="match status" value="1"/>
</dbReference>
<feature type="transmembrane region" description="Helical" evidence="6">
    <location>
        <begin position="3595"/>
        <end position="3616"/>
    </location>
</feature>
<dbReference type="OMA" id="CEWIASI"/>
<feature type="domain" description="Pentraxin (PTX)" evidence="8">
    <location>
        <begin position="284"/>
        <end position="510"/>
    </location>
</feature>
<dbReference type="InterPro" id="IPR013320">
    <property type="entry name" value="ConA-like_dom_sf"/>
</dbReference>
<dbReference type="VEuPathDB" id="AmoebaDB:NF0012620"/>
<organism evidence="9 10">
    <name type="scientific">Naegleria fowleri</name>
    <name type="common">Brain eating amoeba</name>
    <dbReference type="NCBI Taxonomy" id="5763"/>
    <lineage>
        <taxon>Eukaryota</taxon>
        <taxon>Discoba</taxon>
        <taxon>Heterolobosea</taxon>
        <taxon>Tetramitia</taxon>
        <taxon>Eutetramitia</taxon>
        <taxon>Vahlkampfiidae</taxon>
        <taxon>Naegleria</taxon>
    </lineage>
</organism>
<dbReference type="SUPFAM" id="SSF57184">
    <property type="entry name" value="Growth factor receptor domain"/>
    <property type="match status" value="1"/>
</dbReference>
<proteinExistence type="predicted"/>
<evidence type="ECO:0000256" key="4">
    <source>
        <dbReference type="SAM" id="Coils"/>
    </source>
</evidence>
<feature type="compositionally biased region" description="Low complexity" evidence="5">
    <location>
        <begin position="4264"/>
        <end position="4273"/>
    </location>
</feature>
<keyword evidence="6" id="KW-1133">Transmembrane helix</keyword>
<reference evidence="9 10" key="1">
    <citation type="journal article" date="2019" name="Sci. Rep.">
        <title>Nanopore sequencing improves the draft genome of the human pathogenic amoeba Naegleria fowleri.</title>
        <authorList>
            <person name="Liechti N."/>
            <person name="Schurch N."/>
            <person name="Bruggmann R."/>
            <person name="Wittwer M."/>
        </authorList>
    </citation>
    <scope>NUCLEOTIDE SEQUENCE [LARGE SCALE GENOMIC DNA]</scope>
    <source>
        <strain evidence="9 10">ATCC 30894</strain>
    </source>
</reference>
<evidence type="ECO:0000256" key="1">
    <source>
        <dbReference type="ARBA" id="ARBA00022729"/>
    </source>
</evidence>
<keyword evidence="6" id="KW-0472">Membrane</keyword>
<dbReference type="InterPro" id="IPR001759">
    <property type="entry name" value="PTX_dom"/>
</dbReference>
<gene>
    <name evidence="9" type="ORF">FDP41_005263</name>
</gene>
<dbReference type="SMART" id="SM01411">
    <property type="entry name" value="Ephrin_rec_like"/>
    <property type="match status" value="1"/>
</dbReference>
<dbReference type="VEuPathDB" id="AmoebaDB:FDP41_005263"/>
<feature type="coiled-coil region" evidence="4">
    <location>
        <begin position="4182"/>
        <end position="4228"/>
    </location>
</feature>
<dbReference type="PROSITE" id="PS00022">
    <property type="entry name" value="EGF_1"/>
    <property type="match status" value="2"/>
</dbReference>
<dbReference type="InterPro" id="IPR000742">
    <property type="entry name" value="EGF"/>
</dbReference>
<evidence type="ECO:0000313" key="9">
    <source>
        <dbReference type="EMBL" id="KAF0975936.1"/>
    </source>
</evidence>
<dbReference type="SUPFAM" id="SSF49899">
    <property type="entry name" value="Concanavalin A-like lectins/glucanases"/>
    <property type="match status" value="1"/>
</dbReference>
<evidence type="ECO:0000256" key="2">
    <source>
        <dbReference type="ARBA" id="ARBA00023157"/>
    </source>
</evidence>
<dbReference type="SMART" id="SM00181">
    <property type="entry name" value="EGF"/>
    <property type="match status" value="5"/>
</dbReference>
<dbReference type="PROSITE" id="PS01186">
    <property type="entry name" value="EGF_2"/>
    <property type="match status" value="2"/>
</dbReference>
<keyword evidence="6" id="KW-0812">Transmembrane</keyword>
<dbReference type="PROSITE" id="PS51828">
    <property type="entry name" value="PTX_2"/>
    <property type="match status" value="1"/>
</dbReference>
<feature type="coiled-coil region" evidence="4">
    <location>
        <begin position="3732"/>
        <end position="3759"/>
    </location>
</feature>
<feature type="transmembrane region" description="Helical" evidence="6">
    <location>
        <begin position="3960"/>
        <end position="3980"/>
    </location>
</feature>
<dbReference type="VEuPathDB" id="AmoebaDB:NF0111040"/>
<comment type="caution">
    <text evidence="3">Lacks conserved residue(s) required for the propagation of feature annotation.</text>
</comment>
<evidence type="ECO:0000313" key="10">
    <source>
        <dbReference type="Proteomes" id="UP000444721"/>
    </source>
</evidence>
<dbReference type="InterPro" id="IPR050969">
    <property type="entry name" value="Dev_Signal_Modulators"/>
</dbReference>
<accession>A0A6A5BM11</accession>
<feature type="disulfide bond" evidence="3">
    <location>
        <begin position="637"/>
        <end position="646"/>
    </location>
</feature>
<feature type="domain" description="EGF-like" evidence="7">
    <location>
        <begin position="193"/>
        <end position="228"/>
    </location>
</feature>
<protein>
    <recommendedName>
        <fullName evidence="11">GPS domain-containing protein</fullName>
    </recommendedName>
</protein>
<evidence type="ECO:0000256" key="3">
    <source>
        <dbReference type="PROSITE-ProRule" id="PRU00076"/>
    </source>
</evidence>
<dbReference type="OrthoDB" id="6018410at2759"/>
<evidence type="ECO:0000256" key="6">
    <source>
        <dbReference type="SAM" id="Phobius"/>
    </source>
</evidence>
<keyword evidence="1" id="KW-0732">Signal</keyword>
<dbReference type="VEuPathDB" id="AmoebaDB:NF0111030"/>
<dbReference type="GeneID" id="68112481"/>
<feature type="transmembrane region" description="Helical" evidence="6">
    <location>
        <begin position="3987"/>
        <end position="4006"/>
    </location>
</feature>